<feature type="non-terminal residue" evidence="1">
    <location>
        <position position="1"/>
    </location>
</feature>
<dbReference type="OrthoDB" id="3880401at2759"/>
<evidence type="ECO:0000313" key="2">
    <source>
        <dbReference type="Proteomes" id="UP000258309"/>
    </source>
</evidence>
<gene>
    <name evidence="1" type="ORF">B7463_g5077</name>
</gene>
<reference evidence="1 2" key="1">
    <citation type="submission" date="2018-05" db="EMBL/GenBank/DDBJ databases">
        <title>Draft genome sequence of Scytalidium lignicola DSM 105466, a ubiquitous saprotrophic fungus.</title>
        <authorList>
            <person name="Buettner E."/>
            <person name="Gebauer A.M."/>
            <person name="Hofrichter M."/>
            <person name="Liers C."/>
            <person name="Kellner H."/>
        </authorList>
    </citation>
    <scope>NUCLEOTIDE SEQUENCE [LARGE SCALE GENOMIC DNA]</scope>
    <source>
        <strain evidence="1 2">DSM 105466</strain>
    </source>
</reference>
<name>A0A3E2HCW5_SCYLI</name>
<sequence>MAAKEETGASDVLYNVKRTIIDYMTDPSGATQITDVLATYTSLPAAKAFAYQCLDKAGYKKDDFDVWEEKDTAKAWKQPDGVLVYAKGASGVVIYVAIDTTPNVNGFKGNDQGLVETHLQYVVQTTIDYDADRSGERQTTSIEGVFGTRDAARKAAKTILLDKSDDVTKESFAEYDEREEKDAEWSYGENSWVHAVGPTGDNYLVSVLTQPGTKGGTHSAQ</sequence>
<dbReference type="OMA" id="THHKHGK"/>
<proteinExistence type="predicted"/>
<accession>A0A3E2HCW5</accession>
<comment type="caution">
    <text evidence="1">The sequence shown here is derived from an EMBL/GenBank/DDBJ whole genome shotgun (WGS) entry which is preliminary data.</text>
</comment>
<keyword evidence="2" id="KW-1185">Reference proteome</keyword>
<dbReference type="Proteomes" id="UP000258309">
    <property type="component" value="Unassembled WGS sequence"/>
</dbReference>
<organism evidence="1 2">
    <name type="scientific">Scytalidium lignicola</name>
    <name type="common">Hyphomycete</name>
    <dbReference type="NCBI Taxonomy" id="5539"/>
    <lineage>
        <taxon>Eukaryota</taxon>
        <taxon>Fungi</taxon>
        <taxon>Dikarya</taxon>
        <taxon>Ascomycota</taxon>
        <taxon>Pezizomycotina</taxon>
        <taxon>Leotiomycetes</taxon>
        <taxon>Leotiomycetes incertae sedis</taxon>
        <taxon>Scytalidium</taxon>
    </lineage>
</organism>
<evidence type="ECO:0000313" key="1">
    <source>
        <dbReference type="EMBL" id="RFU31269.1"/>
    </source>
</evidence>
<protein>
    <submittedName>
        <fullName evidence="1">Uncharacterized protein</fullName>
    </submittedName>
</protein>
<dbReference type="AlphaFoldDB" id="A0A3E2HCW5"/>
<dbReference type="EMBL" id="NCSJ02000079">
    <property type="protein sequence ID" value="RFU31269.1"/>
    <property type="molecule type" value="Genomic_DNA"/>
</dbReference>
<feature type="non-terminal residue" evidence="1">
    <location>
        <position position="221"/>
    </location>
</feature>